<dbReference type="CDD" id="cd07377">
    <property type="entry name" value="WHTH_GntR"/>
    <property type="match status" value="1"/>
</dbReference>
<dbReference type="InterPro" id="IPR000524">
    <property type="entry name" value="Tscrpt_reg_HTH_GntR"/>
</dbReference>
<dbReference type="EMBL" id="PDPS01000038">
    <property type="protein sequence ID" value="PID56139.1"/>
    <property type="molecule type" value="Genomic_DNA"/>
</dbReference>
<evidence type="ECO:0000313" key="5">
    <source>
        <dbReference type="EMBL" id="PID56139.1"/>
    </source>
</evidence>
<evidence type="ECO:0000256" key="2">
    <source>
        <dbReference type="ARBA" id="ARBA00023125"/>
    </source>
</evidence>
<dbReference type="GO" id="GO:0003677">
    <property type="term" value="F:DNA binding"/>
    <property type="evidence" value="ECO:0007669"/>
    <property type="project" value="UniProtKB-KW"/>
</dbReference>
<accession>A0A2G6E212</accession>
<proteinExistence type="predicted"/>
<keyword evidence="3" id="KW-0804">Transcription</keyword>
<evidence type="ECO:0000259" key="4">
    <source>
        <dbReference type="PROSITE" id="PS50949"/>
    </source>
</evidence>
<evidence type="ECO:0000256" key="3">
    <source>
        <dbReference type="ARBA" id="ARBA00023163"/>
    </source>
</evidence>
<dbReference type="Gene3D" id="1.20.120.530">
    <property type="entry name" value="GntR ligand-binding domain-like"/>
    <property type="match status" value="1"/>
</dbReference>
<comment type="caution">
    <text evidence="5">The sequence shown here is derived from an EMBL/GenBank/DDBJ whole genome shotgun (WGS) entry which is preliminary data.</text>
</comment>
<evidence type="ECO:0000256" key="1">
    <source>
        <dbReference type="ARBA" id="ARBA00023015"/>
    </source>
</evidence>
<dbReference type="GO" id="GO:0003700">
    <property type="term" value="F:DNA-binding transcription factor activity"/>
    <property type="evidence" value="ECO:0007669"/>
    <property type="project" value="InterPro"/>
</dbReference>
<dbReference type="PANTHER" id="PTHR43537">
    <property type="entry name" value="TRANSCRIPTIONAL REGULATOR, GNTR FAMILY"/>
    <property type="match status" value="1"/>
</dbReference>
<organism evidence="5 6">
    <name type="scientific">candidate division KSB3 bacterium</name>
    <dbReference type="NCBI Taxonomy" id="2044937"/>
    <lineage>
        <taxon>Bacteria</taxon>
        <taxon>candidate division KSB3</taxon>
    </lineage>
</organism>
<dbReference type="SUPFAM" id="SSF46785">
    <property type="entry name" value="Winged helix' DNA-binding domain"/>
    <property type="match status" value="1"/>
</dbReference>
<dbReference type="AlphaFoldDB" id="A0A2G6E212"/>
<reference evidence="5 6" key="1">
    <citation type="submission" date="2017-10" db="EMBL/GenBank/DDBJ databases">
        <title>Novel microbial diversity and functional potential in the marine mammal oral microbiome.</title>
        <authorList>
            <person name="Dudek N.K."/>
            <person name="Sun C.L."/>
            <person name="Burstein D."/>
            <person name="Kantor R.S."/>
            <person name="Aliaga Goltsman D.S."/>
            <person name="Bik E.M."/>
            <person name="Thomas B.C."/>
            <person name="Banfield J.F."/>
            <person name="Relman D.A."/>
        </authorList>
    </citation>
    <scope>NUCLEOTIDE SEQUENCE [LARGE SCALE GENOMIC DNA]</scope>
    <source>
        <strain evidence="5">DOLZORAL124_49_17</strain>
    </source>
</reference>
<keyword evidence="2" id="KW-0238">DNA-binding</keyword>
<dbReference type="InterPro" id="IPR036390">
    <property type="entry name" value="WH_DNA-bd_sf"/>
</dbReference>
<sequence length="284" mass="32648">MPASTGDLLPGNSSSGSIYTSWKRALCIVSFHYSLSSKIFYEEEYTLLQRIQYMAKRQSISELVQDYIRDYIIKKKLGSGDQLPPEGEIAATLEVSRVSVREAVKVLQALGIVEVRHGNGLFVRGLNFDALLEILSYSLLFDSSSFKELYQVRKLFETGMLPEVIDNIQDEHIQACHKHLETWERNIKDGRPFREQDRLFHVTLCQAIGNKLLVELENIFWTAYRNAVNKTFVDIEESAYQTTLENHYNILLAVEARDVSLSQELMAHHFKGIRERIVSTPERT</sequence>
<dbReference type="PANTHER" id="PTHR43537:SF54">
    <property type="entry name" value="TRANSCRIPTIONAL REGULATOR, GNTR FAMILY"/>
    <property type="match status" value="1"/>
</dbReference>
<keyword evidence="1" id="KW-0805">Transcription regulation</keyword>
<feature type="domain" description="HTH gntR-type" evidence="4">
    <location>
        <begin position="58"/>
        <end position="126"/>
    </location>
</feature>
<dbReference type="InterPro" id="IPR008920">
    <property type="entry name" value="TF_FadR/GntR_C"/>
</dbReference>
<dbReference type="Pfam" id="PF07729">
    <property type="entry name" value="FCD"/>
    <property type="match status" value="1"/>
</dbReference>
<dbReference type="SMART" id="SM00345">
    <property type="entry name" value="HTH_GNTR"/>
    <property type="match status" value="1"/>
</dbReference>
<dbReference type="PROSITE" id="PS50949">
    <property type="entry name" value="HTH_GNTR"/>
    <property type="match status" value="1"/>
</dbReference>
<gene>
    <name evidence="5" type="ORF">CSB45_12960</name>
</gene>
<dbReference type="InterPro" id="IPR011711">
    <property type="entry name" value="GntR_C"/>
</dbReference>
<evidence type="ECO:0000313" key="6">
    <source>
        <dbReference type="Proteomes" id="UP000229740"/>
    </source>
</evidence>
<dbReference type="SMART" id="SM00895">
    <property type="entry name" value="FCD"/>
    <property type="match status" value="1"/>
</dbReference>
<dbReference type="Gene3D" id="1.10.10.10">
    <property type="entry name" value="Winged helix-like DNA-binding domain superfamily/Winged helix DNA-binding domain"/>
    <property type="match status" value="1"/>
</dbReference>
<dbReference type="PRINTS" id="PR00035">
    <property type="entry name" value="HTHGNTR"/>
</dbReference>
<name>A0A2G6E212_9BACT</name>
<dbReference type="SUPFAM" id="SSF48008">
    <property type="entry name" value="GntR ligand-binding domain-like"/>
    <property type="match status" value="1"/>
</dbReference>
<dbReference type="Proteomes" id="UP000229740">
    <property type="component" value="Unassembled WGS sequence"/>
</dbReference>
<dbReference type="Pfam" id="PF00392">
    <property type="entry name" value="GntR"/>
    <property type="match status" value="1"/>
</dbReference>
<protein>
    <recommendedName>
        <fullName evidence="4">HTH gntR-type domain-containing protein</fullName>
    </recommendedName>
</protein>
<dbReference type="InterPro" id="IPR036388">
    <property type="entry name" value="WH-like_DNA-bd_sf"/>
</dbReference>